<reference evidence="1 2" key="1">
    <citation type="submission" date="2015-08" db="EMBL/GenBank/DDBJ databases">
        <title>Emmonsia species relationships and genome sequence.</title>
        <authorList>
            <person name="Cuomo C.A."/>
            <person name="Schwartz I.S."/>
            <person name="Kenyon C."/>
            <person name="De Hoog G.S."/>
            <person name="Govender N.P."/>
            <person name="Botha A."/>
            <person name="Moreno L."/>
            <person name="De Vries M."/>
            <person name="Munoz J.F."/>
            <person name="Stielow J.B."/>
        </authorList>
    </citation>
    <scope>NUCLEOTIDE SEQUENCE [LARGE SCALE GENOMIC DNA]</scope>
    <source>
        <strain evidence="1 2">EI222</strain>
    </source>
</reference>
<dbReference type="STRING" id="1658174.A0A1J9RDN5"/>
<sequence length="163" mass="19014">MFEKDMKLVELKQGHRCLRNDLIAQYGQLKKARDTVEGHQYRRLGLQIRSRRKKLQKGVFNKAYRDFFGNVGNDIIEKNYHGQDTSFVPNTSLVLPERMRAQSLIRSYSRIVFDPWNFVLLSIISTYLSTWRPRSSPQSWHGISPSQPAFQPRARQVCSALTV</sequence>
<protein>
    <submittedName>
        <fullName evidence="1">Uncharacterized protein</fullName>
    </submittedName>
</protein>
<keyword evidence="2" id="KW-1185">Reference proteome</keyword>
<evidence type="ECO:0000313" key="1">
    <source>
        <dbReference type="EMBL" id="OJD26695.1"/>
    </source>
</evidence>
<dbReference type="EMBL" id="LGTZ01000190">
    <property type="protein sequence ID" value="OJD26695.1"/>
    <property type="molecule type" value="Genomic_DNA"/>
</dbReference>
<organism evidence="1 2">
    <name type="scientific">Blastomyces percursus</name>
    <dbReference type="NCBI Taxonomy" id="1658174"/>
    <lineage>
        <taxon>Eukaryota</taxon>
        <taxon>Fungi</taxon>
        <taxon>Dikarya</taxon>
        <taxon>Ascomycota</taxon>
        <taxon>Pezizomycotina</taxon>
        <taxon>Eurotiomycetes</taxon>
        <taxon>Eurotiomycetidae</taxon>
        <taxon>Onygenales</taxon>
        <taxon>Ajellomycetaceae</taxon>
        <taxon>Blastomyces</taxon>
    </lineage>
</organism>
<dbReference type="Pfam" id="PF11917">
    <property type="entry name" value="DUF3435"/>
    <property type="match status" value="1"/>
</dbReference>
<dbReference type="InterPro" id="IPR021842">
    <property type="entry name" value="DUF3435"/>
</dbReference>
<comment type="caution">
    <text evidence="1">The sequence shown here is derived from an EMBL/GenBank/DDBJ whole genome shotgun (WGS) entry which is preliminary data.</text>
</comment>
<accession>A0A1J9RDN5</accession>
<dbReference type="OrthoDB" id="4188219at2759"/>
<proteinExistence type="predicted"/>
<dbReference type="Proteomes" id="UP000242791">
    <property type="component" value="Unassembled WGS sequence"/>
</dbReference>
<evidence type="ECO:0000313" key="2">
    <source>
        <dbReference type="Proteomes" id="UP000242791"/>
    </source>
</evidence>
<name>A0A1J9RDN5_9EURO</name>
<dbReference type="VEuPathDB" id="FungiDB:ACJ73_01926"/>
<dbReference type="AlphaFoldDB" id="A0A1J9RDN5"/>
<gene>
    <name evidence="1" type="ORF">ACJ73_01926</name>
</gene>